<dbReference type="EMBL" id="OX465086">
    <property type="protein sequence ID" value="CAI9261588.1"/>
    <property type="molecule type" value="Genomic_DNA"/>
</dbReference>
<protein>
    <recommendedName>
        <fullName evidence="2">MULE transposase domain-containing protein</fullName>
    </recommendedName>
</protein>
<evidence type="ECO:0000259" key="2">
    <source>
        <dbReference type="Pfam" id="PF10551"/>
    </source>
</evidence>
<keyword evidence="4" id="KW-1185">Reference proteome</keyword>
<proteinExistence type="predicted"/>
<evidence type="ECO:0000256" key="1">
    <source>
        <dbReference type="SAM" id="MobiDB-lite"/>
    </source>
</evidence>
<evidence type="ECO:0000313" key="3">
    <source>
        <dbReference type="EMBL" id="CAI9261588.1"/>
    </source>
</evidence>
<dbReference type="PANTHER" id="PTHR31973:SF187">
    <property type="entry name" value="MUTATOR TRANSPOSASE MUDRA PROTEIN"/>
    <property type="match status" value="1"/>
</dbReference>
<accession>A0AA35Y8B8</accession>
<evidence type="ECO:0000313" key="4">
    <source>
        <dbReference type="Proteomes" id="UP001177003"/>
    </source>
</evidence>
<organism evidence="3 4">
    <name type="scientific">Lactuca saligna</name>
    <name type="common">Willowleaf lettuce</name>
    <dbReference type="NCBI Taxonomy" id="75948"/>
    <lineage>
        <taxon>Eukaryota</taxon>
        <taxon>Viridiplantae</taxon>
        <taxon>Streptophyta</taxon>
        <taxon>Embryophyta</taxon>
        <taxon>Tracheophyta</taxon>
        <taxon>Spermatophyta</taxon>
        <taxon>Magnoliopsida</taxon>
        <taxon>eudicotyledons</taxon>
        <taxon>Gunneridae</taxon>
        <taxon>Pentapetalae</taxon>
        <taxon>asterids</taxon>
        <taxon>campanulids</taxon>
        <taxon>Asterales</taxon>
        <taxon>Asteraceae</taxon>
        <taxon>Cichorioideae</taxon>
        <taxon>Cichorieae</taxon>
        <taxon>Lactucinae</taxon>
        <taxon>Lactuca</taxon>
    </lineage>
</organism>
<sequence>METVDDFDTIDVELDEFFKHKERSRCKDEFLNTLTDESLDECTIPEINLNDFEEMSEDEAPQEKQSDSEGDDEDKFQFQYSTHDLKVKWNNMKPVLGERFKKCDSVRLVAVCASDPEKFQCPFVVRASWMSTERTFQIKKMVDQHTCVRNFRSANLMDPTWIARQFLKEMIRKPNLKYGKLSDHYAKVWDYGHELMRSNPGSTVQIYITVNPNNTTTFHRMYTCFKAIKEGWKVGCRRVIGLDGSFLKGQCRGELLTAIGRDANNHVYPIAWAVVETENKPNWQWFLELLHDDLELQGGLDLCVISDQHKVVLPRVEHRQCARHVYANFRKVFSGIEFKNMFWTVAKSTVEGDFKLNMEKIKEVNPAAYDHLMAREPKSWCRAFFKGGMTCEAVENGMAECFNAVILDARKKPLLAMLEEIRLTWYVHPSGLNAFEVRNGFHSYGVNLEGMYCTCRLRELSRIPYVHAQATIIYTQQDPARFISTWFGKDKFLSAYESNILPVNGSNM</sequence>
<feature type="region of interest" description="Disordered" evidence="1">
    <location>
        <begin position="50"/>
        <end position="73"/>
    </location>
</feature>
<dbReference type="InterPro" id="IPR018289">
    <property type="entry name" value="MULE_transposase_dom"/>
</dbReference>
<dbReference type="Proteomes" id="UP001177003">
    <property type="component" value="Chromosome 0"/>
</dbReference>
<gene>
    <name evidence="3" type="ORF">LSALG_LOCUS2367</name>
</gene>
<name>A0AA35Y8B8_LACSI</name>
<reference evidence="3" key="1">
    <citation type="submission" date="2023-04" db="EMBL/GenBank/DDBJ databases">
        <authorList>
            <person name="Vijverberg K."/>
            <person name="Xiong W."/>
            <person name="Schranz E."/>
        </authorList>
    </citation>
    <scope>NUCLEOTIDE SEQUENCE</scope>
</reference>
<feature type="compositionally biased region" description="Acidic residues" evidence="1">
    <location>
        <begin position="51"/>
        <end position="60"/>
    </location>
</feature>
<dbReference type="AlphaFoldDB" id="A0AA35Y8B8"/>
<dbReference type="Pfam" id="PF10551">
    <property type="entry name" value="MULE"/>
    <property type="match status" value="1"/>
</dbReference>
<dbReference type="PANTHER" id="PTHR31973">
    <property type="entry name" value="POLYPROTEIN, PUTATIVE-RELATED"/>
    <property type="match status" value="1"/>
</dbReference>
<feature type="domain" description="MULE transposase" evidence="2">
    <location>
        <begin position="239"/>
        <end position="328"/>
    </location>
</feature>